<accession>A0A438APQ7</accession>
<gene>
    <name evidence="10" type="ORF">EGT50_15150</name>
</gene>
<evidence type="ECO:0000259" key="9">
    <source>
        <dbReference type="Pfam" id="PF07885"/>
    </source>
</evidence>
<dbReference type="InterPro" id="IPR028325">
    <property type="entry name" value="VG_K_chnl"/>
</dbReference>
<dbReference type="PANTHER" id="PTHR11537:SF254">
    <property type="entry name" value="POTASSIUM VOLTAGE-GATED CHANNEL PROTEIN SHAB"/>
    <property type="match status" value="1"/>
</dbReference>
<comment type="subcellular location">
    <subcellularLocation>
        <location evidence="1">Membrane</location>
        <topology evidence="1">Multi-pass membrane protein</topology>
    </subcellularLocation>
</comment>
<feature type="domain" description="Potassium channel" evidence="9">
    <location>
        <begin position="128"/>
        <end position="206"/>
    </location>
</feature>
<sequence length="253" mass="27353">MGMSTTGMSTESWRRRTEWPMIGASIVFLSAYAFNVLAQPAGASAQITATTMTLTWGLFAVDFFVRLALAEQRGQWLLRHLHELAMVVLPLLRPLKLLRLVTLFGVLQRSVGTALRGRVVSYAAGSTILLILVSSLAMLDAERGAPDAGITTYPDALWWSTVTVTTVGYGDYAPVTTTGRVIAVGLMVAGIALLGVVTATLASYLVQRIGEEDEANQAVTREHIIGLTAQIETLRSEVSALRETRLTEMAGER</sequence>
<dbReference type="Proteomes" id="UP000283479">
    <property type="component" value="Unassembled WGS sequence"/>
</dbReference>
<evidence type="ECO:0000256" key="1">
    <source>
        <dbReference type="ARBA" id="ARBA00004141"/>
    </source>
</evidence>
<evidence type="ECO:0000256" key="3">
    <source>
        <dbReference type="ARBA" id="ARBA00022692"/>
    </source>
</evidence>
<keyword evidence="5" id="KW-0406">Ion transport</keyword>
<keyword evidence="4 8" id="KW-1133">Transmembrane helix</keyword>
<organism evidence="10 11">
    <name type="scientific">Rhodococcus xishaensis</name>
    <dbReference type="NCBI Taxonomy" id="2487364"/>
    <lineage>
        <taxon>Bacteria</taxon>
        <taxon>Bacillati</taxon>
        <taxon>Actinomycetota</taxon>
        <taxon>Actinomycetes</taxon>
        <taxon>Mycobacteriales</taxon>
        <taxon>Nocardiaceae</taxon>
        <taxon>Rhodococcus</taxon>
    </lineage>
</organism>
<dbReference type="OrthoDB" id="9799090at2"/>
<dbReference type="SUPFAM" id="SSF81324">
    <property type="entry name" value="Voltage-gated potassium channels"/>
    <property type="match status" value="1"/>
</dbReference>
<keyword evidence="7 10" id="KW-0407">Ion channel</keyword>
<dbReference type="EMBL" id="RKLO01000006">
    <property type="protein sequence ID" value="RVW00675.1"/>
    <property type="molecule type" value="Genomic_DNA"/>
</dbReference>
<dbReference type="PANTHER" id="PTHR11537">
    <property type="entry name" value="VOLTAGE-GATED POTASSIUM CHANNEL"/>
    <property type="match status" value="1"/>
</dbReference>
<keyword evidence="3 8" id="KW-0812">Transmembrane</keyword>
<dbReference type="Pfam" id="PF07885">
    <property type="entry name" value="Ion_trans_2"/>
    <property type="match status" value="1"/>
</dbReference>
<feature type="transmembrane region" description="Helical" evidence="8">
    <location>
        <begin position="181"/>
        <end position="206"/>
    </location>
</feature>
<comment type="caution">
    <text evidence="10">The sequence shown here is derived from an EMBL/GenBank/DDBJ whole genome shotgun (WGS) entry which is preliminary data.</text>
</comment>
<evidence type="ECO:0000256" key="4">
    <source>
        <dbReference type="ARBA" id="ARBA00022989"/>
    </source>
</evidence>
<evidence type="ECO:0000313" key="10">
    <source>
        <dbReference type="EMBL" id="RVW00675.1"/>
    </source>
</evidence>
<keyword evidence="11" id="KW-1185">Reference proteome</keyword>
<keyword evidence="2" id="KW-0813">Transport</keyword>
<keyword evidence="6 8" id="KW-0472">Membrane</keyword>
<evidence type="ECO:0000256" key="7">
    <source>
        <dbReference type="ARBA" id="ARBA00023303"/>
    </source>
</evidence>
<dbReference type="InterPro" id="IPR013099">
    <property type="entry name" value="K_chnl_dom"/>
</dbReference>
<protein>
    <submittedName>
        <fullName evidence="10">Two pore domain potassium channel family protein</fullName>
    </submittedName>
</protein>
<dbReference type="AlphaFoldDB" id="A0A438APQ7"/>
<reference evidence="10 11" key="1">
    <citation type="submission" date="2018-11" db="EMBL/GenBank/DDBJ databases">
        <title>Rhodococcus spongicola sp. nov. and Rhodococcus xishaensis sp. nov. from marine sponges.</title>
        <authorList>
            <person name="Li L."/>
            <person name="Lin H.W."/>
        </authorList>
    </citation>
    <scope>NUCLEOTIDE SEQUENCE [LARGE SCALE GENOMIC DNA]</scope>
    <source>
        <strain evidence="10 11">LHW51113</strain>
    </source>
</reference>
<dbReference type="GO" id="GO:0005249">
    <property type="term" value="F:voltage-gated potassium channel activity"/>
    <property type="evidence" value="ECO:0007669"/>
    <property type="project" value="InterPro"/>
</dbReference>
<evidence type="ECO:0000256" key="6">
    <source>
        <dbReference type="ARBA" id="ARBA00023136"/>
    </source>
</evidence>
<feature type="transmembrane region" description="Helical" evidence="8">
    <location>
        <begin position="119"/>
        <end position="139"/>
    </location>
</feature>
<dbReference type="Gene3D" id="1.20.5.110">
    <property type="match status" value="1"/>
</dbReference>
<proteinExistence type="predicted"/>
<evidence type="ECO:0000256" key="5">
    <source>
        <dbReference type="ARBA" id="ARBA00023065"/>
    </source>
</evidence>
<evidence type="ECO:0000256" key="2">
    <source>
        <dbReference type="ARBA" id="ARBA00022448"/>
    </source>
</evidence>
<dbReference type="GO" id="GO:0008076">
    <property type="term" value="C:voltage-gated potassium channel complex"/>
    <property type="evidence" value="ECO:0007669"/>
    <property type="project" value="InterPro"/>
</dbReference>
<evidence type="ECO:0000313" key="11">
    <source>
        <dbReference type="Proteomes" id="UP000283479"/>
    </source>
</evidence>
<dbReference type="GO" id="GO:0001508">
    <property type="term" value="P:action potential"/>
    <property type="evidence" value="ECO:0007669"/>
    <property type="project" value="TreeGrafter"/>
</dbReference>
<evidence type="ECO:0000256" key="8">
    <source>
        <dbReference type="SAM" id="Phobius"/>
    </source>
</evidence>
<name>A0A438APQ7_9NOCA</name>
<dbReference type="Gene3D" id="1.10.287.70">
    <property type="match status" value="1"/>
</dbReference>